<dbReference type="RefSeq" id="WP_150898583.1">
    <property type="nucleotide sequence ID" value="NZ_WAAU01000008.1"/>
</dbReference>
<evidence type="ECO:0000313" key="2">
    <source>
        <dbReference type="Proteomes" id="UP000467305"/>
    </source>
</evidence>
<dbReference type="AlphaFoldDB" id="A0A7J5APH6"/>
<dbReference type="EMBL" id="WAAU01000008">
    <property type="protein sequence ID" value="KAB1159364.1"/>
    <property type="molecule type" value="Genomic_DNA"/>
</dbReference>
<gene>
    <name evidence="1" type="ORF">F7018_03365</name>
</gene>
<evidence type="ECO:0000313" key="1">
    <source>
        <dbReference type="EMBL" id="KAB1159364.1"/>
    </source>
</evidence>
<organism evidence="1 2">
    <name type="scientific">Tenacibaculum aiptasiae</name>
    <dbReference type="NCBI Taxonomy" id="426481"/>
    <lineage>
        <taxon>Bacteria</taxon>
        <taxon>Pseudomonadati</taxon>
        <taxon>Bacteroidota</taxon>
        <taxon>Flavobacteriia</taxon>
        <taxon>Flavobacteriales</taxon>
        <taxon>Flavobacteriaceae</taxon>
        <taxon>Tenacibaculum</taxon>
    </lineage>
</organism>
<keyword evidence="2" id="KW-1185">Reference proteome</keyword>
<comment type="caution">
    <text evidence="1">The sequence shown here is derived from an EMBL/GenBank/DDBJ whole genome shotgun (WGS) entry which is preliminary data.</text>
</comment>
<dbReference type="Gene3D" id="2.60.120.380">
    <property type="match status" value="1"/>
</dbReference>
<sequence>MMIRLSIFLILIFMVSCAPKIFYNNISARDWSIQKEKEELDASFSYFSGSVYQDIAIEKDGELKLIWNTNLEKGAIEFSLIDTKGEKLWNSTKQIKNGTEEVNVPITEKGIYKIEVKGYDASGKFDLKWK</sequence>
<dbReference type="Proteomes" id="UP000467305">
    <property type="component" value="Unassembled WGS sequence"/>
</dbReference>
<evidence type="ECO:0008006" key="3">
    <source>
        <dbReference type="Google" id="ProtNLM"/>
    </source>
</evidence>
<dbReference type="PROSITE" id="PS51257">
    <property type="entry name" value="PROKAR_LIPOPROTEIN"/>
    <property type="match status" value="1"/>
</dbReference>
<accession>A0A7J5APH6</accession>
<name>A0A7J5APH6_9FLAO</name>
<proteinExistence type="predicted"/>
<reference evidence="1 2" key="1">
    <citation type="submission" date="2019-09" db="EMBL/GenBank/DDBJ databases">
        <authorList>
            <person name="Cao W.R."/>
        </authorList>
    </citation>
    <scope>NUCLEOTIDE SEQUENCE [LARGE SCALE GENOMIC DNA]</scope>
    <source>
        <strain evidence="2">a4</strain>
    </source>
</reference>
<protein>
    <recommendedName>
        <fullName evidence="3">T9SS type A sorting domain-containing protein</fullName>
    </recommendedName>
</protein>